<dbReference type="Proteomes" id="UP000005435">
    <property type="component" value="Chromosome"/>
</dbReference>
<dbReference type="GO" id="GO:0005886">
    <property type="term" value="C:plasma membrane"/>
    <property type="evidence" value="ECO:0007669"/>
    <property type="project" value="TreeGrafter"/>
</dbReference>
<dbReference type="PANTHER" id="PTHR45138">
    <property type="entry name" value="REGULATORY COMPONENTS OF SENSORY TRANSDUCTION SYSTEM"/>
    <property type="match status" value="1"/>
</dbReference>
<dbReference type="SUPFAM" id="SSF55073">
    <property type="entry name" value="Nucleotide cyclase"/>
    <property type="match status" value="1"/>
</dbReference>
<dbReference type="HOGENOM" id="CLU_034082_0_0_9"/>
<accession>G8M1I8</accession>
<dbReference type="GO" id="GO:1902201">
    <property type="term" value="P:negative regulation of bacterial-type flagellum-dependent cell motility"/>
    <property type="evidence" value="ECO:0007669"/>
    <property type="project" value="TreeGrafter"/>
</dbReference>
<dbReference type="GO" id="GO:0043709">
    <property type="term" value="P:cell adhesion involved in single-species biofilm formation"/>
    <property type="evidence" value="ECO:0007669"/>
    <property type="project" value="TreeGrafter"/>
</dbReference>
<dbReference type="Pfam" id="PF00990">
    <property type="entry name" value="GGDEF"/>
    <property type="match status" value="1"/>
</dbReference>
<dbReference type="CDD" id="cd01949">
    <property type="entry name" value="GGDEF"/>
    <property type="match status" value="1"/>
</dbReference>
<dbReference type="EMBL" id="CP003065">
    <property type="protein sequence ID" value="AEV69203.1"/>
    <property type="molecule type" value="Genomic_DNA"/>
</dbReference>
<dbReference type="STRING" id="720554.Clocl_2637"/>
<evidence type="ECO:0000259" key="2">
    <source>
        <dbReference type="PROSITE" id="PS50887"/>
    </source>
</evidence>
<feature type="transmembrane region" description="Helical" evidence="1">
    <location>
        <begin position="270"/>
        <end position="292"/>
    </location>
</feature>
<feature type="transmembrane region" description="Helical" evidence="1">
    <location>
        <begin position="298"/>
        <end position="320"/>
    </location>
</feature>
<dbReference type="InterPro" id="IPR050469">
    <property type="entry name" value="Diguanylate_Cyclase"/>
</dbReference>
<keyword evidence="1" id="KW-0472">Membrane</keyword>
<dbReference type="OrthoDB" id="9804955at2"/>
<dbReference type="PANTHER" id="PTHR45138:SF6">
    <property type="entry name" value="DIGUANYLATE CYCLASE DGCN"/>
    <property type="match status" value="1"/>
</dbReference>
<feature type="transmembrane region" description="Helical" evidence="1">
    <location>
        <begin position="202"/>
        <end position="219"/>
    </location>
</feature>
<sequence length="577" mass="66633" precursor="true">MRNCTKQNLEIKFLIIFFIVFMSINFFFDKTNLEHEVMTLEKNWTVKINDELYKDVELSEFSFKPANKGDVFILFSTLPKYLPDNPLLSFYTVHSDIRVDVDGNTIYQFGQDLYQEDKLNSYGYHLIPLSPEMAGQSLRVTLRISENSAFSSFVIPQISNSVYYFRDFCIKNRLVICVLIFLIIFALILLVVATVYSMKSSIFYKLLCISMFSICIGLWSFCSHDLTVLFSYNPLVKSYLEFISLYIAPIFVFGYFAQEALFGGGKLRKYTYLTILIAQAAFITIAIVFQILNIVHLPAFLTVSHVLMAVMIIYILSIFIHDIRSKKVAMSPALFFGFSTAIIFFMIDLIRFNLQKYTNIILDDHYTSKIYIGMFIFCFSLIIDFCSNTIISFYKNVESATLEKMAYTDYLTGLINRRKLEELFDEIDRNPTSYAVGVFDLNDLKEVNDTLGHNEGDRYIKEFSQVLKKTFQDIGIVGRTGGDEFLVIIKNAKNLNIDRLISKMYELLEKVNEENPTWNMSAAYGFCFADEEGVDSVRGASKIADWRMYQKKIEMKYSVYKMDKSGQSSCDSQVLKS</sequence>
<dbReference type="RefSeq" id="WP_014255763.1">
    <property type="nucleotide sequence ID" value="NC_016627.1"/>
</dbReference>
<feature type="transmembrane region" description="Helical" evidence="1">
    <location>
        <begin position="12"/>
        <end position="28"/>
    </location>
</feature>
<keyword evidence="1" id="KW-1133">Transmembrane helix</keyword>
<feature type="domain" description="GGDEF" evidence="2">
    <location>
        <begin position="432"/>
        <end position="564"/>
    </location>
</feature>
<dbReference type="Gene3D" id="3.30.70.270">
    <property type="match status" value="1"/>
</dbReference>
<dbReference type="InterPro" id="IPR029787">
    <property type="entry name" value="Nucleotide_cyclase"/>
</dbReference>
<feature type="transmembrane region" description="Helical" evidence="1">
    <location>
        <begin position="173"/>
        <end position="195"/>
    </location>
</feature>
<dbReference type="KEGG" id="ccl:Clocl_2637"/>
<evidence type="ECO:0000313" key="4">
    <source>
        <dbReference type="Proteomes" id="UP000005435"/>
    </source>
</evidence>
<organism evidence="3 4">
    <name type="scientific">Acetivibrio clariflavus (strain DSM 19732 / NBRC 101661 / EBR45)</name>
    <name type="common">Clostridium clariflavum</name>
    <dbReference type="NCBI Taxonomy" id="720554"/>
    <lineage>
        <taxon>Bacteria</taxon>
        <taxon>Bacillati</taxon>
        <taxon>Bacillota</taxon>
        <taxon>Clostridia</taxon>
        <taxon>Eubacteriales</taxon>
        <taxon>Oscillospiraceae</taxon>
        <taxon>Acetivibrio</taxon>
    </lineage>
</organism>
<keyword evidence="4" id="KW-1185">Reference proteome</keyword>
<dbReference type="PROSITE" id="PS50887">
    <property type="entry name" value="GGDEF"/>
    <property type="match status" value="1"/>
</dbReference>
<keyword evidence="1" id="KW-0812">Transmembrane</keyword>
<name>G8M1I8_ACECE</name>
<protein>
    <submittedName>
        <fullName evidence="3">Diguanylate cyclase (GGDEF) domain-containing protein</fullName>
    </submittedName>
</protein>
<dbReference type="NCBIfam" id="TIGR00254">
    <property type="entry name" value="GGDEF"/>
    <property type="match status" value="1"/>
</dbReference>
<dbReference type="eggNOG" id="COG2199">
    <property type="taxonomic scope" value="Bacteria"/>
</dbReference>
<evidence type="ECO:0000256" key="1">
    <source>
        <dbReference type="SAM" id="Phobius"/>
    </source>
</evidence>
<reference evidence="4" key="1">
    <citation type="submission" date="2011-12" db="EMBL/GenBank/DDBJ databases">
        <title>Complete sequence of Clostridium clariflavum DSM 19732.</title>
        <authorList>
            <consortium name="US DOE Joint Genome Institute"/>
            <person name="Lucas S."/>
            <person name="Han J."/>
            <person name="Lapidus A."/>
            <person name="Cheng J.-F."/>
            <person name="Goodwin L."/>
            <person name="Pitluck S."/>
            <person name="Peters L."/>
            <person name="Teshima H."/>
            <person name="Detter J.C."/>
            <person name="Han C."/>
            <person name="Tapia R."/>
            <person name="Land M."/>
            <person name="Hauser L."/>
            <person name="Kyrpides N."/>
            <person name="Ivanova N."/>
            <person name="Pagani I."/>
            <person name="Kitzmiller T."/>
            <person name="Lynd L."/>
            <person name="Izquierdo J."/>
            <person name="Woyke T."/>
        </authorList>
    </citation>
    <scope>NUCLEOTIDE SEQUENCE [LARGE SCALE GENOMIC DNA]</scope>
    <source>
        <strain evidence="4">DSM 19732 / NBRC 101661 / EBR45</strain>
    </source>
</reference>
<reference evidence="3 4" key="2">
    <citation type="journal article" date="2012" name="Stand. Genomic Sci.">
        <title>Complete Genome Sequence of Clostridium clariflavum DSM 19732.</title>
        <authorList>
            <person name="Izquierdo J.A."/>
            <person name="Goodwin L."/>
            <person name="Davenport K.W."/>
            <person name="Teshima H."/>
            <person name="Bruce D."/>
            <person name="Detter C."/>
            <person name="Tapia R."/>
            <person name="Han S."/>
            <person name="Land M."/>
            <person name="Hauser L."/>
            <person name="Jeffries C.D."/>
            <person name="Han J."/>
            <person name="Pitluck S."/>
            <person name="Nolan M."/>
            <person name="Chen A."/>
            <person name="Huntemann M."/>
            <person name="Mavromatis K."/>
            <person name="Mikhailova N."/>
            <person name="Liolios K."/>
            <person name="Woyke T."/>
            <person name="Lynd L.R."/>
        </authorList>
    </citation>
    <scope>NUCLEOTIDE SEQUENCE [LARGE SCALE GENOMIC DNA]</scope>
    <source>
        <strain evidence="4">DSM 19732 / NBRC 101661 / EBR45</strain>
    </source>
</reference>
<dbReference type="GO" id="GO:0052621">
    <property type="term" value="F:diguanylate cyclase activity"/>
    <property type="evidence" value="ECO:0007669"/>
    <property type="project" value="TreeGrafter"/>
</dbReference>
<proteinExistence type="predicted"/>
<dbReference type="InterPro" id="IPR043128">
    <property type="entry name" value="Rev_trsase/Diguanyl_cyclase"/>
</dbReference>
<dbReference type="AlphaFoldDB" id="G8M1I8"/>
<evidence type="ECO:0000313" key="3">
    <source>
        <dbReference type="EMBL" id="AEV69203.1"/>
    </source>
</evidence>
<dbReference type="SMART" id="SM00267">
    <property type="entry name" value="GGDEF"/>
    <property type="match status" value="1"/>
</dbReference>
<feature type="transmembrane region" description="Helical" evidence="1">
    <location>
        <begin position="239"/>
        <end position="258"/>
    </location>
</feature>
<gene>
    <name evidence="3" type="ordered locus">Clocl_2637</name>
</gene>
<feature type="transmembrane region" description="Helical" evidence="1">
    <location>
        <begin position="332"/>
        <end position="350"/>
    </location>
</feature>
<feature type="transmembrane region" description="Helical" evidence="1">
    <location>
        <begin position="370"/>
        <end position="394"/>
    </location>
</feature>
<dbReference type="InterPro" id="IPR000160">
    <property type="entry name" value="GGDEF_dom"/>
</dbReference>